<dbReference type="EMBL" id="AB173857">
    <property type="protein sequence ID" value="BAE90919.1"/>
    <property type="molecule type" value="mRNA"/>
</dbReference>
<name>I7GN23_MACFA</name>
<proteinExistence type="evidence at transcript level"/>
<accession>I7GN23</accession>
<dbReference type="AlphaFoldDB" id="I7GN23"/>
<sequence length="22" mass="2553">MQIKLLKSVKTVFAITLLVLFF</sequence>
<protein>
    <submittedName>
        <fullName evidence="1">Macaca fascicularis brain cDNA clone: QmoA-10691, similar to human chromosome 1 open reading frame 8 (C1orf8), mRNA, RefSeq: NM_004872.3</fullName>
    </submittedName>
</protein>
<evidence type="ECO:0000313" key="1">
    <source>
        <dbReference type="EMBL" id="BAE90919.1"/>
    </source>
</evidence>
<organism evidence="1">
    <name type="scientific">Macaca fascicularis</name>
    <name type="common">Crab-eating macaque</name>
    <name type="synonym">Cynomolgus monkey</name>
    <dbReference type="NCBI Taxonomy" id="9541"/>
    <lineage>
        <taxon>Eukaryota</taxon>
        <taxon>Metazoa</taxon>
        <taxon>Chordata</taxon>
        <taxon>Craniata</taxon>
        <taxon>Vertebrata</taxon>
        <taxon>Euteleostomi</taxon>
        <taxon>Mammalia</taxon>
        <taxon>Eutheria</taxon>
        <taxon>Euarchontoglires</taxon>
        <taxon>Primates</taxon>
        <taxon>Haplorrhini</taxon>
        <taxon>Catarrhini</taxon>
        <taxon>Cercopithecidae</taxon>
        <taxon>Cercopithecinae</taxon>
        <taxon>Macaca</taxon>
    </lineage>
</organism>
<reference evidence="1" key="1">
    <citation type="journal article" date="2007" name="PLoS Biol.">
        <title>Rate of evolution in brain-expressed genes in humans and other primates.</title>
        <authorList>
            <person name="Wang H.-Y."/>
            <person name="Chien H.-C."/>
            <person name="Osada N."/>
            <person name="Hashimoto K."/>
            <person name="Sugano S."/>
            <person name="Gojobori T."/>
            <person name="Chou C.-K."/>
            <person name="Tsai S.-F."/>
            <person name="Wu C.-I."/>
            <person name="Shen C.-K.J."/>
        </authorList>
    </citation>
    <scope>NUCLEOTIDE SEQUENCE</scope>
</reference>